<dbReference type="Proteomes" id="UP000185746">
    <property type="component" value="Chromosome"/>
</dbReference>
<dbReference type="InterPro" id="IPR023828">
    <property type="entry name" value="Peptidase_S8_Ser-AS"/>
</dbReference>
<reference evidence="8 9" key="1">
    <citation type="submission" date="2016-09" db="EMBL/GenBank/DDBJ databases">
        <title>Complete genome sequence of the Lysinibacillus sphaericus LMG 22257, a specie of Bacillus with ureolytic activity that can effectively biodeposit calcium carbonate.</title>
        <authorList>
            <person name="Yan W."/>
        </authorList>
    </citation>
    <scope>NUCLEOTIDE SEQUENCE [LARGE SCALE GENOMIC DNA]</scope>
    <source>
        <strain evidence="8 9">LMG 22257</strain>
    </source>
</reference>
<dbReference type="PROSITE" id="PS00137">
    <property type="entry name" value="SUBTILASE_HIS"/>
    <property type="match status" value="1"/>
</dbReference>
<evidence type="ECO:0000313" key="9">
    <source>
        <dbReference type="Proteomes" id="UP000185746"/>
    </source>
</evidence>
<dbReference type="Gene3D" id="3.40.50.200">
    <property type="entry name" value="Peptidase S8/S53 domain"/>
    <property type="match status" value="1"/>
</dbReference>
<proteinExistence type="inferred from homology"/>
<dbReference type="EMBL" id="CP017560">
    <property type="protein sequence ID" value="AOV06766.1"/>
    <property type="molecule type" value="Genomic_DNA"/>
</dbReference>
<dbReference type="Pfam" id="PF00082">
    <property type="entry name" value="Peptidase_S8"/>
    <property type="match status" value="1"/>
</dbReference>
<keyword evidence="4 5" id="KW-0720">Serine protease</keyword>
<dbReference type="SUPFAM" id="SSF52743">
    <property type="entry name" value="Subtilisin-like"/>
    <property type="match status" value="1"/>
</dbReference>
<dbReference type="KEGG" id="surl:BI350_03625"/>
<keyword evidence="2 5" id="KW-0645">Protease</keyword>
<evidence type="ECO:0000256" key="1">
    <source>
        <dbReference type="ARBA" id="ARBA00011073"/>
    </source>
</evidence>
<dbReference type="InterPro" id="IPR022398">
    <property type="entry name" value="Peptidase_S8_His-AS"/>
</dbReference>
<feature type="active site" description="Charge relay system" evidence="5">
    <location>
        <position position="244"/>
    </location>
</feature>
<keyword evidence="9" id="KW-1185">Reference proteome</keyword>
<protein>
    <submittedName>
        <fullName evidence="8">Serine protease</fullName>
    </submittedName>
</protein>
<keyword evidence="3 5" id="KW-0378">Hydrolase</keyword>
<dbReference type="GO" id="GO:0006508">
    <property type="term" value="P:proteolysis"/>
    <property type="evidence" value="ECO:0007669"/>
    <property type="project" value="UniProtKB-KW"/>
</dbReference>
<gene>
    <name evidence="8" type="ORF">BI350_03625</name>
</gene>
<dbReference type="InterPro" id="IPR051048">
    <property type="entry name" value="Peptidase_S8/S53_subtilisin"/>
</dbReference>
<dbReference type="InterPro" id="IPR036852">
    <property type="entry name" value="Peptidase_S8/S53_dom_sf"/>
</dbReference>
<evidence type="ECO:0000256" key="2">
    <source>
        <dbReference type="ARBA" id="ARBA00022670"/>
    </source>
</evidence>
<dbReference type="AlphaFoldDB" id="A0A1D8JDH0"/>
<dbReference type="InterPro" id="IPR015500">
    <property type="entry name" value="Peptidase_S8_subtilisin-rel"/>
</dbReference>
<evidence type="ECO:0000256" key="6">
    <source>
        <dbReference type="RuleBase" id="RU003355"/>
    </source>
</evidence>
<dbReference type="PRINTS" id="PR00723">
    <property type="entry name" value="SUBTILISIN"/>
</dbReference>
<feature type="domain" description="Peptidase S8/S53" evidence="7">
    <location>
        <begin position="40"/>
        <end position="283"/>
    </location>
</feature>
<dbReference type="PROSITE" id="PS00138">
    <property type="entry name" value="SUBTILASE_SER"/>
    <property type="match status" value="1"/>
</dbReference>
<dbReference type="PANTHER" id="PTHR43399:SF4">
    <property type="entry name" value="CELL WALL-ASSOCIATED PROTEASE"/>
    <property type="match status" value="1"/>
</dbReference>
<name>A0A1D8JDH0_9BACL</name>
<dbReference type="InterPro" id="IPR000209">
    <property type="entry name" value="Peptidase_S8/S53_dom"/>
</dbReference>
<dbReference type="PROSITE" id="PS00136">
    <property type="entry name" value="SUBTILASE_ASP"/>
    <property type="match status" value="1"/>
</dbReference>
<dbReference type="GO" id="GO:0004252">
    <property type="term" value="F:serine-type endopeptidase activity"/>
    <property type="evidence" value="ECO:0007669"/>
    <property type="project" value="UniProtKB-UniRule"/>
</dbReference>
<feature type="active site" description="Charge relay system" evidence="5">
    <location>
        <position position="49"/>
    </location>
</feature>
<evidence type="ECO:0000256" key="3">
    <source>
        <dbReference type="ARBA" id="ARBA00022801"/>
    </source>
</evidence>
<dbReference type="InterPro" id="IPR034202">
    <property type="entry name" value="Subtilisin_Carlsberg-like"/>
</dbReference>
<feature type="active site" description="Charge relay system" evidence="5">
    <location>
        <position position="86"/>
    </location>
</feature>
<evidence type="ECO:0000256" key="5">
    <source>
        <dbReference type="PROSITE-ProRule" id="PRU01240"/>
    </source>
</evidence>
<comment type="similarity">
    <text evidence="1 5 6">Belongs to the peptidase S8 family.</text>
</comment>
<dbReference type="InterPro" id="IPR023827">
    <property type="entry name" value="Peptidase_S8_Asp-AS"/>
</dbReference>
<dbReference type="RefSeq" id="WP_075526886.1">
    <property type="nucleotide sequence ID" value="NZ_CP017560.1"/>
</dbReference>
<evidence type="ECO:0000256" key="4">
    <source>
        <dbReference type="ARBA" id="ARBA00022825"/>
    </source>
</evidence>
<dbReference type="CDD" id="cd07477">
    <property type="entry name" value="Peptidases_S8_Subtilisin_subset"/>
    <property type="match status" value="1"/>
</dbReference>
<evidence type="ECO:0000259" key="7">
    <source>
        <dbReference type="Pfam" id="PF00082"/>
    </source>
</evidence>
<organism evidence="8 9">
    <name type="scientific">Sporosarcina ureilytica</name>
    <dbReference type="NCBI Taxonomy" id="298596"/>
    <lineage>
        <taxon>Bacteria</taxon>
        <taxon>Bacillati</taxon>
        <taxon>Bacillota</taxon>
        <taxon>Bacilli</taxon>
        <taxon>Bacillales</taxon>
        <taxon>Caryophanaceae</taxon>
        <taxon>Sporosarcina</taxon>
    </lineage>
</organism>
<sequence>MKPLVRAIPFLVNEQLNEVSQVPEGIELIQAPKIWQETKGEGVTIAVLDTGCDIHHPDLKDRIIGGKNFTDDDGGNPEQYNDYNGHGTHVAGTIAASENNVGVVGVAPAASLLIVKVLNKRGSGQYDWIIGGIHYAIEQKVDIISMSLGGPVDNPKLYEAIKLAIAHNILVVCAAGNEGDGNDSTDEFAYPGRYNEVICVGAINFERLSSDFTNSHDEIDLVAPGEEILSTYLNGKYARLTGTSMAAPHISGALALIKVWANNHFGRALSEPELYAQLIKRTVPLGFSPKLEGNGVIYLTVLEHLEKIFDQEFVDHVLLECLVAK</sequence>
<dbReference type="PROSITE" id="PS51892">
    <property type="entry name" value="SUBTILASE"/>
    <property type="match status" value="1"/>
</dbReference>
<dbReference type="PANTHER" id="PTHR43399">
    <property type="entry name" value="SUBTILISIN-RELATED"/>
    <property type="match status" value="1"/>
</dbReference>
<evidence type="ECO:0000313" key="8">
    <source>
        <dbReference type="EMBL" id="AOV06766.1"/>
    </source>
</evidence>
<accession>A0A1D8JDH0</accession>